<feature type="domain" description="Transketolase N-terminal" evidence="4">
    <location>
        <begin position="7"/>
        <end position="270"/>
    </location>
</feature>
<dbReference type="Gene3D" id="3.40.50.970">
    <property type="match status" value="1"/>
</dbReference>
<dbReference type="Proteomes" id="UP001470288">
    <property type="component" value="Unassembled WGS sequence"/>
</dbReference>
<protein>
    <submittedName>
        <fullName evidence="5">Transketolase</fullName>
    </submittedName>
</protein>
<dbReference type="RefSeq" id="WP_117496484.1">
    <property type="nucleotide sequence ID" value="NZ_JBBMFC010000005.1"/>
</dbReference>
<evidence type="ECO:0000313" key="6">
    <source>
        <dbReference type="Proteomes" id="UP001470288"/>
    </source>
</evidence>
<reference evidence="5 6" key="1">
    <citation type="submission" date="2024-03" db="EMBL/GenBank/DDBJ databases">
        <title>Human intestinal bacterial collection.</title>
        <authorList>
            <person name="Pauvert C."/>
            <person name="Hitch T.C.A."/>
            <person name="Clavel T."/>
        </authorList>
    </citation>
    <scope>NUCLEOTIDE SEQUENCE [LARGE SCALE GENOMIC DNA]</scope>
    <source>
        <strain evidence="5 6">CLA-AA-H78B</strain>
    </source>
</reference>
<dbReference type="PANTHER" id="PTHR47514">
    <property type="entry name" value="TRANSKETOLASE N-TERMINAL SECTION-RELATED"/>
    <property type="match status" value="1"/>
</dbReference>
<dbReference type="InterPro" id="IPR005474">
    <property type="entry name" value="Transketolase_N"/>
</dbReference>
<comment type="cofactor">
    <cofactor evidence="1">
        <name>thiamine diphosphate</name>
        <dbReference type="ChEBI" id="CHEBI:58937"/>
    </cofactor>
</comment>
<dbReference type="CDD" id="cd02012">
    <property type="entry name" value="TPP_TK"/>
    <property type="match status" value="1"/>
</dbReference>
<name>A0ABV1HYH0_9FIRM</name>
<evidence type="ECO:0000256" key="1">
    <source>
        <dbReference type="ARBA" id="ARBA00001964"/>
    </source>
</evidence>
<comment type="similarity">
    <text evidence="2">Belongs to the transketolase family.</text>
</comment>
<evidence type="ECO:0000313" key="5">
    <source>
        <dbReference type="EMBL" id="MEQ2577984.1"/>
    </source>
</evidence>
<dbReference type="InterPro" id="IPR029061">
    <property type="entry name" value="THDP-binding"/>
</dbReference>
<comment type="caution">
    <text evidence="5">The sequence shown here is derived from an EMBL/GenBank/DDBJ whole genome shotgun (WGS) entry which is preliminary data.</text>
</comment>
<dbReference type="EMBL" id="JBBMFC010000005">
    <property type="protein sequence ID" value="MEQ2577984.1"/>
    <property type="molecule type" value="Genomic_DNA"/>
</dbReference>
<dbReference type="SUPFAM" id="SSF52518">
    <property type="entry name" value="Thiamin diphosphate-binding fold (THDP-binding)"/>
    <property type="match status" value="1"/>
</dbReference>
<evidence type="ECO:0000256" key="3">
    <source>
        <dbReference type="ARBA" id="ARBA00023052"/>
    </source>
</evidence>
<sequence>MNTQELQKLANKLRLEAVRMVYEGKDGHPGPALSIADIVATLYFDAMNVDPKNPEWEDRDRFILSKGHACPIWYAALNEKGYFEPKVEHFHLRALGSTFQGHPSMHSTKGIDMTSGSLGNGIAIGAGMAAAAKIQKKDYFTYVICGDGELQEGVCWEGVNMATGRKLDNLVVFVDRNGWQSYKSVDFTVGQNNIADRFRAFGWHTQEISGHDIDGIKAAVAIAKGYKGKPHAIVCDCIKGKGLSFMENNNAWHKGVPTDEQWEIAKKELGGEE</sequence>
<keyword evidence="6" id="KW-1185">Reference proteome</keyword>
<evidence type="ECO:0000256" key="2">
    <source>
        <dbReference type="ARBA" id="ARBA00007131"/>
    </source>
</evidence>
<accession>A0ABV1HYH0</accession>
<dbReference type="Pfam" id="PF00456">
    <property type="entry name" value="Transketolase_N"/>
    <property type="match status" value="1"/>
</dbReference>
<dbReference type="PANTHER" id="PTHR47514:SF1">
    <property type="entry name" value="TRANSKETOLASE N-TERMINAL SECTION-RELATED"/>
    <property type="match status" value="1"/>
</dbReference>
<keyword evidence="3" id="KW-0786">Thiamine pyrophosphate</keyword>
<gene>
    <name evidence="5" type="ORF">WMO62_03880</name>
</gene>
<proteinExistence type="inferred from homology"/>
<organism evidence="5 6">
    <name type="scientific">Hominiventricola aquisgranensis</name>
    <dbReference type="NCBI Taxonomy" id="3133164"/>
    <lineage>
        <taxon>Bacteria</taxon>
        <taxon>Bacillati</taxon>
        <taxon>Bacillota</taxon>
        <taxon>Clostridia</taxon>
        <taxon>Lachnospirales</taxon>
        <taxon>Lachnospiraceae</taxon>
        <taxon>Hominiventricola</taxon>
    </lineage>
</organism>
<evidence type="ECO:0000259" key="4">
    <source>
        <dbReference type="Pfam" id="PF00456"/>
    </source>
</evidence>